<keyword evidence="3" id="KW-1185">Reference proteome</keyword>
<name>A0AAV7I469_COTGL</name>
<feature type="region of interest" description="Disordered" evidence="1">
    <location>
        <begin position="1"/>
        <end position="35"/>
    </location>
</feature>
<organism evidence="2 3">
    <name type="scientific">Cotesia glomerata</name>
    <name type="common">Lepidopteran parasitic wasp</name>
    <name type="synonym">Apanteles glomeratus</name>
    <dbReference type="NCBI Taxonomy" id="32391"/>
    <lineage>
        <taxon>Eukaryota</taxon>
        <taxon>Metazoa</taxon>
        <taxon>Ecdysozoa</taxon>
        <taxon>Arthropoda</taxon>
        <taxon>Hexapoda</taxon>
        <taxon>Insecta</taxon>
        <taxon>Pterygota</taxon>
        <taxon>Neoptera</taxon>
        <taxon>Endopterygota</taxon>
        <taxon>Hymenoptera</taxon>
        <taxon>Apocrita</taxon>
        <taxon>Ichneumonoidea</taxon>
        <taxon>Braconidae</taxon>
        <taxon>Microgastrinae</taxon>
        <taxon>Cotesia</taxon>
    </lineage>
</organism>
<proteinExistence type="predicted"/>
<sequence length="106" mass="12233">MGKVGEEKYNNNNKNKKWTTKKGVRRNRCTRQRDASFPTIGHHFTPFSSSISPIHSTLCTFIRTQGCGPEKAPVPARFCYCSKALPDPIQDHYMHEHRDEDDTFFS</sequence>
<reference evidence="2 3" key="1">
    <citation type="journal article" date="2021" name="J. Hered.">
        <title>A chromosome-level genome assembly of the parasitoid wasp, Cotesia glomerata (Hymenoptera: Braconidae).</title>
        <authorList>
            <person name="Pinto B.J."/>
            <person name="Weis J.J."/>
            <person name="Gamble T."/>
            <person name="Ode P.J."/>
            <person name="Paul R."/>
            <person name="Zaspel J.M."/>
        </authorList>
    </citation>
    <scope>NUCLEOTIDE SEQUENCE [LARGE SCALE GENOMIC DNA]</scope>
    <source>
        <strain evidence="2">CgM1</strain>
    </source>
</reference>
<evidence type="ECO:0000256" key="1">
    <source>
        <dbReference type="SAM" id="MobiDB-lite"/>
    </source>
</evidence>
<dbReference type="Proteomes" id="UP000826195">
    <property type="component" value="Unassembled WGS sequence"/>
</dbReference>
<gene>
    <name evidence="2" type="ORF">KQX54_019147</name>
</gene>
<comment type="caution">
    <text evidence="2">The sequence shown here is derived from an EMBL/GenBank/DDBJ whole genome shotgun (WGS) entry which is preliminary data.</text>
</comment>
<evidence type="ECO:0000313" key="2">
    <source>
        <dbReference type="EMBL" id="KAH0540694.1"/>
    </source>
</evidence>
<evidence type="ECO:0000313" key="3">
    <source>
        <dbReference type="Proteomes" id="UP000826195"/>
    </source>
</evidence>
<dbReference type="AlphaFoldDB" id="A0AAV7I469"/>
<dbReference type="EMBL" id="JAHXZJ010002609">
    <property type="protein sequence ID" value="KAH0540694.1"/>
    <property type="molecule type" value="Genomic_DNA"/>
</dbReference>
<protein>
    <submittedName>
        <fullName evidence="2">Uncharacterized protein</fullName>
    </submittedName>
</protein>
<feature type="compositionally biased region" description="Basic residues" evidence="1">
    <location>
        <begin position="14"/>
        <end position="30"/>
    </location>
</feature>
<accession>A0AAV7I469</accession>